<dbReference type="RefSeq" id="WP_035711760.1">
    <property type="nucleotide sequence ID" value="NZ_CAMIFG010000107.1"/>
</dbReference>
<dbReference type="InterPro" id="IPR032816">
    <property type="entry name" value="VTT_dom"/>
</dbReference>
<dbReference type="PANTHER" id="PTHR42709:SF4">
    <property type="entry name" value="INNER MEMBRANE PROTEIN YQAA"/>
    <property type="match status" value="1"/>
</dbReference>
<dbReference type="Proteomes" id="UP000028826">
    <property type="component" value="Unassembled WGS sequence"/>
</dbReference>
<dbReference type="Pfam" id="PF09335">
    <property type="entry name" value="VTT_dom"/>
    <property type="match status" value="1"/>
</dbReference>
<proteinExistence type="predicted"/>
<accession>A0A086Y381</accession>
<dbReference type="InterPro" id="IPR051311">
    <property type="entry name" value="DedA_domain"/>
</dbReference>
<dbReference type="eggNOG" id="COG1238">
    <property type="taxonomic scope" value="Bacteria"/>
</dbReference>
<dbReference type="PANTHER" id="PTHR42709">
    <property type="entry name" value="ALKALINE PHOSPHATASE LIKE PROTEIN"/>
    <property type="match status" value="1"/>
</dbReference>
<evidence type="ECO:0000313" key="3">
    <source>
        <dbReference type="Proteomes" id="UP000028826"/>
    </source>
</evidence>
<evidence type="ECO:0000259" key="1">
    <source>
        <dbReference type="Pfam" id="PF09335"/>
    </source>
</evidence>
<protein>
    <submittedName>
        <fullName evidence="2">Membrane protein</fullName>
    </submittedName>
</protein>
<dbReference type="OrthoDB" id="9814483at2"/>
<dbReference type="EMBL" id="JGYG01000007">
    <property type="protein sequence ID" value="KFI28731.1"/>
    <property type="molecule type" value="Genomic_DNA"/>
</dbReference>
<dbReference type="AlphaFoldDB" id="A0A086Y381"/>
<sequence>MIAYLGLFAAAFVAATLLPMQSEAVLGALAHRGGHPLLLLWAVATAGNVLGSVVNYGLGRWLAQFEGRRWFPASPGQIRRAEGWYRRWGRWSLLASWLPLVGDPLTVVAGMLRERLSLFLLLVTLAKGGRYVAVIWIATGWN</sequence>
<feature type="domain" description="VTT" evidence="1">
    <location>
        <begin position="25"/>
        <end position="132"/>
    </location>
</feature>
<gene>
    <name evidence="2" type="ORF">CN97_18500</name>
</gene>
<organism evidence="2 3">
    <name type="scientific">Haematobacter massiliensis</name>
    <dbReference type="NCBI Taxonomy" id="195105"/>
    <lineage>
        <taxon>Bacteria</taxon>
        <taxon>Pseudomonadati</taxon>
        <taxon>Pseudomonadota</taxon>
        <taxon>Alphaproteobacteria</taxon>
        <taxon>Rhodobacterales</taxon>
        <taxon>Paracoccaceae</taxon>
        <taxon>Haematobacter</taxon>
    </lineage>
</organism>
<reference evidence="2 3" key="1">
    <citation type="submission" date="2014-03" db="EMBL/GenBank/DDBJ databases">
        <title>Genome of Haematobacter massiliensis CCUG 47968.</title>
        <authorList>
            <person name="Wang D."/>
            <person name="Wang G."/>
        </authorList>
    </citation>
    <scope>NUCLEOTIDE SEQUENCE [LARGE SCALE GENOMIC DNA]</scope>
    <source>
        <strain evidence="2 3">CCUG 47968</strain>
    </source>
</reference>
<comment type="caution">
    <text evidence="2">The sequence shown here is derived from an EMBL/GenBank/DDBJ whole genome shotgun (WGS) entry which is preliminary data.</text>
</comment>
<evidence type="ECO:0000313" key="2">
    <source>
        <dbReference type="EMBL" id="KFI28731.1"/>
    </source>
</evidence>
<name>A0A086Y381_9RHOB</name>
<dbReference type="STRING" id="195105.CN97_18500"/>
<keyword evidence="3" id="KW-1185">Reference proteome</keyword>